<dbReference type="GO" id="GO:0008836">
    <property type="term" value="F:diaminopimelate decarboxylase activity"/>
    <property type="evidence" value="ECO:0007669"/>
    <property type="project" value="TreeGrafter"/>
</dbReference>
<dbReference type="InterPro" id="IPR009006">
    <property type="entry name" value="Ala_racemase/Decarboxylase_C"/>
</dbReference>
<proteinExistence type="predicted"/>
<dbReference type="InterPro" id="IPR000183">
    <property type="entry name" value="Orn/DAP/Arg_de-COase"/>
</dbReference>
<comment type="cofactor">
    <cofactor evidence="1 3">
        <name>pyridoxal 5'-phosphate</name>
        <dbReference type="ChEBI" id="CHEBI:597326"/>
    </cofactor>
</comment>
<sequence>MMLQWKILMEQIDFSFLEELAAKYGTPYYLMYPDVYEKNIGSFLSAFTPRYENIIVGYSFKTNYVPYLCGISLRMGCYAEVVSTMEYELARYLGFEHIIFNGPIKNKPILIDALKNGTIVNLDSLYEVDCVCEYKLSHPNDDVRIGLRVNIELTDEMGSSRIQNGLRVGRFGFTLKMLEIVIRRLKQADVNIISIHGHTSSSDRAVSNYQIIVRQMLKICKTFDLEDIEYFDIGGGFFGAAAKGIDASHKPQYKDYADAILDIVLADNWFITHTPAVVIEPGVSVVANVFSYVSKLYQSKRIAGQNFITTDGTVFDVKPTMHSNNLPFTIYTQTESTQLIICDIVGSTCMEKDIILKDVEVPKIQFGDYILIDGVGAYTITLTPTFINYLSPILSLTENTVQQVRRRQTINDIISLYK</sequence>
<gene>
    <name evidence="5" type="ORF">DW712_11390</name>
</gene>
<dbReference type="Pfam" id="PF02784">
    <property type="entry name" value="Orn_Arg_deC_N"/>
    <property type="match status" value="1"/>
</dbReference>
<evidence type="ECO:0000256" key="1">
    <source>
        <dbReference type="ARBA" id="ARBA00001933"/>
    </source>
</evidence>
<feature type="domain" description="Orn/DAP/Arg decarboxylase 2 N-terminal" evidence="4">
    <location>
        <begin position="45"/>
        <end position="287"/>
    </location>
</feature>
<dbReference type="InterPro" id="IPR022644">
    <property type="entry name" value="De-COase2_N"/>
</dbReference>
<feature type="active site" description="Proton donor" evidence="3">
    <location>
        <position position="349"/>
    </location>
</feature>
<dbReference type="Gene3D" id="2.40.37.10">
    <property type="entry name" value="Lyase, Ornithine Decarboxylase, Chain A, domain 1"/>
    <property type="match status" value="1"/>
</dbReference>
<evidence type="ECO:0000313" key="5">
    <source>
        <dbReference type="EMBL" id="RHE91406.1"/>
    </source>
</evidence>
<dbReference type="Gene3D" id="3.20.20.10">
    <property type="entry name" value="Alanine racemase"/>
    <property type="match status" value="1"/>
</dbReference>
<dbReference type="EMBL" id="QSKV01000007">
    <property type="protein sequence ID" value="RHE91406.1"/>
    <property type="molecule type" value="Genomic_DNA"/>
</dbReference>
<dbReference type="PANTHER" id="PTHR43727:SF2">
    <property type="entry name" value="GROUP IV DECARBOXYLASE"/>
    <property type="match status" value="1"/>
</dbReference>
<dbReference type="SUPFAM" id="SSF50621">
    <property type="entry name" value="Alanine racemase C-terminal domain-like"/>
    <property type="match status" value="1"/>
</dbReference>
<evidence type="ECO:0000256" key="2">
    <source>
        <dbReference type="ARBA" id="ARBA00022898"/>
    </source>
</evidence>
<accession>A0A414L9I0</accession>
<feature type="modified residue" description="N6-(pyridoxal phosphate)lysine" evidence="3">
    <location>
        <position position="61"/>
    </location>
</feature>
<dbReference type="Proteomes" id="UP000285650">
    <property type="component" value="Unassembled WGS sequence"/>
</dbReference>
<dbReference type="InterPro" id="IPR029066">
    <property type="entry name" value="PLP-binding_barrel"/>
</dbReference>
<dbReference type="GO" id="GO:0009089">
    <property type="term" value="P:lysine biosynthetic process via diaminopimelate"/>
    <property type="evidence" value="ECO:0007669"/>
    <property type="project" value="TreeGrafter"/>
</dbReference>
<dbReference type="SUPFAM" id="SSF51419">
    <property type="entry name" value="PLP-binding barrel"/>
    <property type="match status" value="1"/>
</dbReference>
<evidence type="ECO:0000259" key="4">
    <source>
        <dbReference type="Pfam" id="PF02784"/>
    </source>
</evidence>
<keyword evidence="2 3" id="KW-0663">Pyridoxal phosphate</keyword>
<protein>
    <recommendedName>
        <fullName evidence="4">Orn/DAP/Arg decarboxylase 2 N-terminal domain-containing protein</fullName>
    </recommendedName>
</protein>
<name>A0A414L9I0_9BACE</name>
<comment type="caution">
    <text evidence="5">The sequence shown here is derived from an EMBL/GenBank/DDBJ whole genome shotgun (WGS) entry which is preliminary data.</text>
</comment>
<reference evidence="5 6" key="1">
    <citation type="submission" date="2018-08" db="EMBL/GenBank/DDBJ databases">
        <title>A genome reference for cultivated species of the human gut microbiota.</title>
        <authorList>
            <person name="Zou Y."/>
            <person name="Xue W."/>
            <person name="Luo G."/>
        </authorList>
    </citation>
    <scope>NUCLEOTIDE SEQUENCE [LARGE SCALE GENOMIC DNA]</scope>
    <source>
        <strain evidence="5 6">AM27-17</strain>
    </source>
</reference>
<evidence type="ECO:0000256" key="3">
    <source>
        <dbReference type="PIRSR" id="PIRSR600183-50"/>
    </source>
</evidence>
<organism evidence="5 6">
    <name type="scientific">Bacteroides intestinalis</name>
    <dbReference type="NCBI Taxonomy" id="329854"/>
    <lineage>
        <taxon>Bacteria</taxon>
        <taxon>Pseudomonadati</taxon>
        <taxon>Bacteroidota</taxon>
        <taxon>Bacteroidia</taxon>
        <taxon>Bacteroidales</taxon>
        <taxon>Bacteroidaceae</taxon>
        <taxon>Bacteroides</taxon>
    </lineage>
</organism>
<dbReference type="PRINTS" id="PR01179">
    <property type="entry name" value="ODADCRBXLASE"/>
</dbReference>
<dbReference type="PANTHER" id="PTHR43727">
    <property type="entry name" value="DIAMINOPIMELATE DECARBOXYLASE"/>
    <property type="match status" value="1"/>
</dbReference>
<dbReference type="AlphaFoldDB" id="A0A414L9I0"/>
<evidence type="ECO:0000313" key="6">
    <source>
        <dbReference type="Proteomes" id="UP000285650"/>
    </source>
</evidence>